<proteinExistence type="predicted"/>
<organism evidence="2 3">
    <name type="scientific">Panicum virgatum</name>
    <name type="common">Blackwell switchgrass</name>
    <dbReference type="NCBI Taxonomy" id="38727"/>
    <lineage>
        <taxon>Eukaryota</taxon>
        <taxon>Viridiplantae</taxon>
        <taxon>Streptophyta</taxon>
        <taxon>Embryophyta</taxon>
        <taxon>Tracheophyta</taxon>
        <taxon>Spermatophyta</taxon>
        <taxon>Magnoliopsida</taxon>
        <taxon>Liliopsida</taxon>
        <taxon>Poales</taxon>
        <taxon>Poaceae</taxon>
        <taxon>PACMAD clade</taxon>
        <taxon>Panicoideae</taxon>
        <taxon>Panicodae</taxon>
        <taxon>Paniceae</taxon>
        <taxon>Panicinae</taxon>
        <taxon>Panicum</taxon>
        <taxon>Panicum sect. Hiantes</taxon>
    </lineage>
</organism>
<comment type="caution">
    <text evidence="2">The sequence shown here is derived from an EMBL/GenBank/DDBJ whole genome shotgun (WGS) entry which is preliminary data.</text>
</comment>
<sequence>MTVPGPTNSNPAPPRPARWLDGTEWKEKDPEGDAPRGRRRWGESPTALPPKCGGRVLQNRVPRPWARAHSQREGAGRRPGRNRNRQRSCDGRSQAGRGSRARGGAAHTGSGRNGACRWRGRGAAAEPEPEGKKERKGSGPGGKTKQMLQRQWWY</sequence>
<dbReference type="EMBL" id="CM029038">
    <property type="protein sequence ID" value="KAG2652833.1"/>
    <property type="molecule type" value="Genomic_DNA"/>
</dbReference>
<protein>
    <submittedName>
        <fullName evidence="2">Uncharacterized protein</fullName>
    </submittedName>
</protein>
<gene>
    <name evidence="2" type="ORF">PVAP13_1NG387219</name>
</gene>
<dbReference type="Proteomes" id="UP000823388">
    <property type="component" value="Chromosome 1N"/>
</dbReference>
<dbReference type="AlphaFoldDB" id="A0A8T0X691"/>
<name>A0A8T0X691_PANVG</name>
<feature type="region of interest" description="Disordered" evidence="1">
    <location>
        <begin position="1"/>
        <end position="154"/>
    </location>
</feature>
<reference evidence="2" key="1">
    <citation type="submission" date="2020-05" db="EMBL/GenBank/DDBJ databases">
        <title>WGS assembly of Panicum virgatum.</title>
        <authorList>
            <person name="Lovell J.T."/>
            <person name="Jenkins J."/>
            <person name="Shu S."/>
            <person name="Juenger T.E."/>
            <person name="Schmutz J."/>
        </authorList>
    </citation>
    <scope>NUCLEOTIDE SEQUENCE</scope>
    <source>
        <strain evidence="2">AP13</strain>
    </source>
</reference>
<evidence type="ECO:0000313" key="3">
    <source>
        <dbReference type="Proteomes" id="UP000823388"/>
    </source>
</evidence>
<keyword evidence="3" id="KW-1185">Reference proteome</keyword>
<evidence type="ECO:0000256" key="1">
    <source>
        <dbReference type="SAM" id="MobiDB-lite"/>
    </source>
</evidence>
<evidence type="ECO:0000313" key="2">
    <source>
        <dbReference type="EMBL" id="KAG2652833.1"/>
    </source>
</evidence>
<accession>A0A8T0X691</accession>
<feature type="compositionally biased region" description="Polar residues" evidence="1">
    <location>
        <begin position="1"/>
        <end position="10"/>
    </location>
</feature>
<feature type="compositionally biased region" description="Basic and acidic residues" evidence="1">
    <location>
        <begin position="21"/>
        <end position="42"/>
    </location>
</feature>
<feature type="compositionally biased region" description="Low complexity" evidence="1">
    <location>
        <begin position="91"/>
        <end position="126"/>
    </location>
</feature>